<evidence type="ECO:0000256" key="1">
    <source>
        <dbReference type="SAM" id="MobiDB-lite"/>
    </source>
</evidence>
<dbReference type="EMBL" id="JAMYWD010000005">
    <property type="protein sequence ID" value="KAJ4970593.1"/>
    <property type="molecule type" value="Genomic_DNA"/>
</dbReference>
<gene>
    <name evidence="2" type="ORF">NE237_003692</name>
</gene>
<evidence type="ECO:0000313" key="2">
    <source>
        <dbReference type="EMBL" id="KAJ4970593.1"/>
    </source>
</evidence>
<name>A0A9Q0KH78_9MAGN</name>
<keyword evidence="3" id="KW-1185">Reference proteome</keyword>
<accession>A0A9Q0KH78</accession>
<dbReference type="Proteomes" id="UP001141806">
    <property type="component" value="Unassembled WGS sequence"/>
</dbReference>
<proteinExistence type="predicted"/>
<dbReference type="AlphaFoldDB" id="A0A9Q0KH78"/>
<feature type="region of interest" description="Disordered" evidence="1">
    <location>
        <begin position="29"/>
        <end position="115"/>
    </location>
</feature>
<comment type="caution">
    <text evidence="2">The sequence shown here is derived from an EMBL/GenBank/DDBJ whole genome shotgun (WGS) entry which is preliminary data.</text>
</comment>
<feature type="compositionally biased region" description="Low complexity" evidence="1">
    <location>
        <begin position="76"/>
        <end position="92"/>
    </location>
</feature>
<organism evidence="2 3">
    <name type="scientific">Protea cynaroides</name>
    <dbReference type="NCBI Taxonomy" id="273540"/>
    <lineage>
        <taxon>Eukaryota</taxon>
        <taxon>Viridiplantae</taxon>
        <taxon>Streptophyta</taxon>
        <taxon>Embryophyta</taxon>
        <taxon>Tracheophyta</taxon>
        <taxon>Spermatophyta</taxon>
        <taxon>Magnoliopsida</taxon>
        <taxon>Proteales</taxon>
        <taxon>Proteaceae</taxon>
        <taxon>Protea</taxon>
    </lineage>
</organism>
<reference evidence="2" key="1">
    <citation type="journal article" date="2023" name="Plant J.">
        <title>The genome of the king protea, Protea cynaroides.</title>
        <authorList>
            <person name="Chang J."/>
            <person name="Duong T.A."/>
            <person name="Schoeman C."/>
            <person name="Ma X."/>
            <person name="Roodt D."/>
            <person name="Barker N."/>
            <person name="Li Z."/>
            <person name="Van de Peer Y."/>
            <person name="Mizrachi E."/>
        </authorList>
    </citation>
    <scope>NUCLEOTIDE SEQUENCE</scope>
    <source>
        <tissue evidence="2">Young leaves</tissue>
    </source>
</reference>
<feature type="compositionally biased region" description="Basic and acidic residues" evidence="1">
    <location>
        <begin position="99"/>
        <end position="115"/>
    </location>
</feature>
<evidence type="ECO:0000313" key="3">
    <source>
        <dbReference type="Proteomes" id="UP001141806"/>
    </source>
</evidence>
<protein>
    <submittedName>
        <fullName evidence="2">Uncharacterized protein</fullName>
    </submittedName>
</protein>
<feature type="compositionally biased region" description="Polar residues" evidence="1">
    <location>
        <begin position="42"/>
        <end position="67"/>
    </location>
</feature>
<sequence>MPHSGCTAFLYTKTSRIFSDLHMNTDGSQEVNSANAIPASAKVSTDSIPSPKHSNMTMKNNEPSSSDMIYACLQNPFPSVSSSPDDGSLSPSTALEYSGKLDVEADIKGPTSKET</sequence>